<keyword evidence="1" id="KW-0378">Hydrolase</keyword>
<protein>
    <submittedName>
        <fullName evidence="1">Dde superfamily endonuclease</fullName>
    </submittedName>
</protein>
<keyword evidence="1" id="KW-0540">Nuclease</keyword>
<proteinExistence type="predicted"/>
<sequence length="124" mass="14621">MFEDYEEYMDYLDYVEEQLQRERIPKKVISGPKRQIMDIVVRHPGSSHDSVIFDRNALRVRMERSDIPGVLLGDNGYACRNYLLTPVLHPATQEEVRYNTAQTRTRNIVEGLFGTWKKRFPCLQ</sequence>
<dbReference type="Proteomes" id="UP001056778">
    <property type="component" value="Chromosome 9"/>
</dbReference>
<comment type="caution">
    <text evidence="1">The sequence shown here is derived from an EMBL/GenBank/DDBJ whole genome shotgun (WGS) entry which is preliminary data.</text>
</comment>
<gene>
    <name evidence="1" type="ORF">MML48_9g00005869</name>
</gene>
<organism evidence="1 2">
    <name type="scientific">Holotrichia oblita</name>
    <name type="common">Chafer beetle</name>
    <dbReference type="NCBI Taxonomy" id="644536"/>
    <lineage>
        <taxon>Eukaryota</taxon>
        <taxon>Metazoa</taxon>
        <taxon>Ecdysozoa</taxon>
        <taxon>Arthropoda</taxon>
        <taxon>Hexapoda</taxon>
        <taxon>Insecta</taxon>
        <taxon>Pterygota</taxon>
        <taxon>Neoptera</taxon>
        <taxon>Endopterygota</taxon>
        <taxon>Coleoptera</taxon>
        <taxon>Polyphaga</taxon>
        <taxon>Scarabaeiformia</taxon>
        <taxon>Scarabaeidae</taxon>
        <taxon>Melolonthinae</taxon>
        <taxon>Holotrichia</taxon>
    </lineage>
</organism>
<evidence type="ECO:0000313" key="1">
    <source>
        <dbReference type="EMBL" id="KAI4455569.1"/>
    </source>
</evidence>
<evidence type="ECO:0000313" key="2">
    <source>
        <dbReference type="Proteomes" id="UP001056778"/>
    </source>
</evidence>
<reference evidence="1" key="1">
    <citation type="submission" date="2022-04" db="EMBL/GenBank/DDBJ databases">
        <title>Chromosome-scale genome assembly of Holotrichia oblita Faldermann.</title>
        <authorList>
            <person name="Rongchong L."/>
        </authorList>
    </citation>
    <scope>NUCLEOTIDE SEQUENCE</scope>
    <source>
        <strain evidence="1">81SQS9</strain>
    </source>
</reference>
<name>A0ACB9SNK0_HOLOL</name>
<keyword evidence="1" id="KW-0255">Endonuclease</keyword>
<keyword evidence="2" id="KW-1185">Reference proteome</keyword>
<dbReference type="EMBL" id="CM043023">
    <property type="protein sequence ID" value="KAI4455569.1"/>
    <property type="molecule type" value="Genomic_DNA"/>
</dbReference>
<accession>A0ACB9SNK0</accession>